<evidence type="ECO:0000256" key="1">
    <source>
        <dbReference type="ARBA" id="ARBA00022574"/>
    </source>
</evidence>
<proteinExistence type="inferred from homology"/>
<comment type="caution">
    <text evidence="5">The sequence shown here is derived from an EMBL/GenBank/DDBJ whole genome shotgun (WGS) entry which is preliminary data.</text>
</comment>
<dbReference type="AlphaFoldDB" id="A0A9P5PGY8"/>
<evidence type="ECO:0000313" key="5">
    <source>
        <dbReference type="EMBL" id="KAF9061925.1"/>
    </source>
</evidence>
<accession>A0A9P5PGY8</accession>
<dbReference type="OrthoDB" id="7668193at2759"/>
<dbReference type="PANTHER" id="PTHR19854:SF1">
    <property type="entry name" value="GUANINE NUCLEOTIDE-BINDING PROTEIN SUBUNIT BETA-LIKE PROTEIN 1"/>
    <property type="match status" value="1"/>
</dbReference>
<evidence type="ECO:0000256" key="2">
    <source>
        <dbReference type="ARBA" id="ARBA00022737"/>
    </source>
</evidence>
<dbReference type="Gene3D" id="2.130.10.10">
    <property type="entry name" value="YVTN repeat-like/Quinoprotein amine dehydrogenase"/>
    <property type="match status" value="2"/>
</dbReference>
<keyword evidence="6" id="KW-1185">Reference proteome</keyword>
<dbReference type="InterPro" id="IPR001680">
    <property type="entry name" value="WD40_rpt"/>
</dbReference>
<dbReference type="PANTHER" id="PTHR19854">
    <property type="entry name" value="TRANSDUCIN BETA-LIKE 3"/>
    <property type="match status" value="1"/>
</dbReference>
<name>A0A9P5PGY8_9AGAR</name>
<evidence type="ECO:0000313" key="6">
    <source>
        <dbReference type="Proteomes" id="UP000772434"/>
    </source>
</evidence>
<dbReference type="SUPFAM" id="SSF50978">
    <property type="entry name" value="WD40 repeat-like"/>
    <property type="match status" value="1"/>
</dbReference>
<dbReference type="InterPro" id="IPR019775">
    <property type="entry name" value="WD40_repeat_CS"/>
</dbReference>
<dbReference type="InterPro" id="IPR015943">
    <property type="entry name" value="WD40/YVTN_repeat-like_dom_sf"/>
</dbReference>
<dbReference type="Pfam" id="PF00400">
    <property type="entry name" value="WD40"/>
    <property type="match status" value="2"/>
</dbReference>
<dbReference type="Proteomes" id="UP000772434">
    <property type="component" value="Unassembled WGS sequence"/>
</dbReference>
<protein>
    <recommendedName>
        <fullName evidence="4">ASTRA-associated protein 1</fullName>
    </recommendedName>
</protein>
<keyword evidence="2" id="KW-0677">Repeat</keyword>
<sequence>MSAPMAPTPTHLLRFHTSSVGALFVSDDNERVYSGDASGHAVITLTRTLRAIASWKAHQDGLLGIEEWGNQLITHGRDNKLHVWNRPDESSITSGIGGSAALSGLQPPTLKFSMDVNALNYCRFSLLATSTIGSALLPDSLPSTSTSEATLSQACPALIALPNLVESSEADIWQIPSCKRLHAAIGKRNKASTFSADGRGGENPTGIIMSLHVFETTSSSSELSTSSPKLRILIAYESGTVTLRQYANSEKPTSVEGKGWEVIWQVKLHQEAIMAMNVSSNNQLALTVSADHLIGRYDLTASTQDGCVVHRTKHPGNGCVAIRDDGRICAVGGWDGKIRLYSTKNFKPLGSLRYHKEGCQALSFATSFHAGSSQDLDDDLDNEEKLKRGRWLVSGGKDKRVAIWELISFEKS</sequence>
<keyword evidence="1" id="KW-0853">WD repeat</keyword>
<evidence type="ECO:0000256" key="4">
    <source>
        <dbReference type="ARBA" id="ARBA00040563"/>
    </source>
</evidence>
<evidence type="ECO:0000256" key="3">
    <source>
        <dbReference type="ARBA" id="ARBA00037931"/>
    </source>
</evidence>
<dbReference type="EMBL" id="JADNRY010000187">
    <property type="protein sequence ID" value="KAF9061925.1"/>
    <property type="molecule type" value="Genomic_DNA"/>
</dbReference>
<comment type="similarity">
    <text evidence="3">Belongs to the WD repeat ASA1 family.</text>
</comment>
<dbReference type="PROSITE" id="PS00678">
    <property type="entry name" value="WD_REPEATS_1"/>
    <property type="match status" value="1"/>
</dbReference>
<dbReference type="InterPro" id="IPR036322">
    <property type="entry name" value="WD40_repeat_dom_sf"/>
</dbReference>
<reference evidence="5" key="1">
    <citation type="submission" date="2020-11" db="EMBL/GenBank/DDBJ databases">
        <authorList>
            <consortium name="DOE Joint Genome Institute"/>
            <person name="Ahrendt S."/>
            <person name="Riley R."/>
            <person name="Andreopoulos W."/>
            <person name="Labutti K."/>
            <person name="Pangilinan J."/>
            <person name="Ruiz-Duenas F.J."/>
            <person name="Barrasa J.M."/>
            <person name="Sanchez-Garcia M."/>
            <person name="Camarero S."/>
            <person name="Miyauchi S."/>
            <person name="Serrano A."/>
            <person name="Linde D."/>
            <person name="Babiker R."/>
            <person name="Drula E."/>
            <person name="Ayuso-Fernandez I."/>
            <person name="Pacheco R."/>
            <person name="Padilla G."/>
            <person name="Ferreira P."/>
            <person name="Barriuso J."/>
            <person name="Kellner H."/>
            <person name="Castanera R."/>
            <person name="Alfaro M."/>
            <person name="Ramirez L."/>
            <person name="Pisabarro A.G."/>
            <person name="Kuo A."/>
            <person name="Tritt A."/>
            <person name="Lipzen A."/>
            <person name="He G."/>
            <person name="Yan M."/>
            <person name="Ng V."/>
            <person name="Cullen D."/>
            <person name="Martin F."/>
            <person name="Rosso M.-N."/>
            <person name="Henrissat B."/>
            <person name="Hibbett D."/>
            <person name="Martinez A.T."/>
            <person name="Grigoriev I.V."/>
        </authorList>
    </citation>
    <scope>NUCLEOTIDE SEQUENCE</scope>
    <source>
        <strain evidence="5">AH 40177</strain>
    </source>
</reference>
<dbReference type="SMART" id="SM00320">
    <property type="entry name" value="WD40"/>
    <property type="match status" value="5"/>
</dbReference>
<gene>
    <name evidence="5" type="ORF">BDP27DRAFT_1452015</name>
</gene>
<organism evidence="5 6">
    <name type="scientific">Rhodocollybia butyracea</name>
    <dbReference type="NCBI Taxonomy" id="206335"/>
    <lineage>
        <taxon>Eukaryota</taxon>
        <taxon>Fungi</taxon>
        <taxon>Dikarya</taxon>
        <taxon>Basidiomycota</taxon>
        <taxon>Agaricomycotina</taxon>
        <taxon>Agaricomycetes</taxon>
        <taxon>Agaricomycetidae</taxon>
        <taxon>Agaricales</taxon>
        <taxon>Marasmiineae</taxon>
        <taxon>Omphalotaceae</taxon>
        <taxon>Rhodocollybia</taxon>
    </lineage>
</organism>